<dbReference type="InterPro" id="IPR011009">
    <property type="entry name" value="Kinase-like_dom_sf"/>
</dbReference>
<dbReference type="GO" id="GO:0048015">
    <property type="term" value="P:phosphatidylinositol-mediated signaling"/>
    <property type="evidence" value="ECO:0007669"/>
    <property type="project" value="TreeGrafter"/>
</dbReference>
<evidence type="ECO:0000256" key="2">
    <source>
        <dbReference type="ARBA" id="ARBA00022777"/>
    </source>
</evidence>
<dbReference type="SUPFAM" id="SSF56112">
    <property type="entry name" value="Protein kinase-like (PK-like)"/>
    <property type="match status" value="1"/>
</dbReference>
<dbReference type="PROSITE" id="PS50290">
    <property type="entry name" value="PI3_4_KINASE_3"/>
    <property type="match status" value="1"/>
</dbReference>
<dbReference type="InterPro" id="IPR036940">
    <property type="entry name" value="PI3/4_kinase_cat_sf"/>
</dbReference>
<evidence type="ECO:0000256" key="4">
    <source>
        <dbReference type="SAM" id="SignalP"/>
    </source>
</evidence>
<accession>A0A8H3AGM8</accession>
<organism evidence="7 8">
    <name type="scientific">Rhizoctonia solani</name>
    <dbReference type="NCBI Taxonomy" id="456999"/>
    <lineage>
        <taxon>Eukaryota</taxon>
        <taxon>Fungi</taxon>
        <taxon>Dikarya</taxon>
        <taxon>Basidiomycota</taxon>
        <taxon>Agaricomycotina</taxon>
        <taxon>Agaricomycetes</taxon>
        <taxon>Cantharellales</taxon>
        <taxon>Ceratobasidiaceae</taxon>
        <taxon>Rhizoctonia</taxon>
    </lineage>
</organism>
<feature type="compositionally biased region" description="Polar residues" evidence="3">
    <location>
        <begin position="499"/>
        <end position="508"/>
    </location>
</feature>
<name>A0A8H3AGM8_9AGAM</name>
<evidence type="ECO:0000256" key="1">
    <source>
        <dbReference type="ARBA" id="ARBA00022679"/>
    </source>
</evidence>
<feature type="compositionally biased region" description="Polar residues" evidence="3">
    <location>
        <begin position="298"/>
        <end position="311"/>
    </location>
</feature>
<dbReference type="Proteomes" id="UP000663846">
    <property type="component" value="Unassembled WGS sequence"/>
</dbReference>
<feature type="region of interest" description="Disordered" evidence="3">
    <location>
        <begin position="194"/>
        <end position="311"/>
    </location>
</feature>
<dbReference type="PANTHER" id="PTHR10048:SF22">
    <property type="entry name" value="PHOSPHATIDYLINOSITOL 4-KINASE BETA"/>
    <property type="match status" value="1"/>
</dbReference>
<feature type="domain" description="PIK helical" evidence="6">
    <location>
        <begin position="1"/>
        <end position="117"/>
    </location>
</feature>
<keyword evidence="4" id="KW-0732">Signal</keyword>
<keyword evidence="2" id="KW-0418">Kinase</keyword>
<dbReference type="InterPro" id="IPR000403">
    <property type="entry name" value="PI3/4_kinase_cat_dom"/>
</dbReference>
<feature type="chain" id="PRO_5034008658" evidence="4">
    <location>
        <begin position="22"/>
        <end position="1082"/>
    </location>
</feature>
<feature type="region of interest" description="Disordered" evidence="3">
    <location>
        <begin position="467"/>
        <end position="535"/>
    </location>
</feature>
<feature type="compositionally biased region" description="Polar residues" evidence="3">
    <location>
        <begin position="250"/>
        <end position="278"/>
    </location>
</feature>
<evidence type="ECO:0000313" key="7">
    <source>
        <dbReference type="EMBL" id="CAE6420373.1"/>
    </source>
</evidence>
<dbReference type="Pfam" id="PF00454">
    <property type="entry name" value="PI3_PI4_kinase"/>
    <property type="match status" value="1"/>
</dbReference>
<dbReference type="GO" id="GO:0046854">
    <property type="term" value="P:phosphatidylinositol phosphate biosynthetic process"/>
    <property type="evidence" value="ECO:0007669"/>
    <property type="project" value="InterPro"/>
</dbReference>
<dbReference type="Gene3D" id="3.30.1010.10">
    <property type="entry name" value="Phosphatidylinositol 3-kinase Catalytic Subunit, Chain A, domain 4"/>
    <property type="match status" value="1"/>
</dbReference>
<reference evidence="7" key="1">
    <citation type="submission" date="2021-01" db="EMBL/GenBank/DDBJ databases">
        <authorList>
            <person name="Kaushik A."/>
        </authorList>
    </citation>
    <scope>NUCLEOTIDE SEQUENCE</scope>
    <source>
        <strain evidence="7">AG1-1C</strain>
    </source>
</reference>
<dbReference type="SMART" id="SM00146">
    <property type="entry name" value="PI3Kc"/>
    <property type="match status" value="1"/>
</dbReference>
<dbReference type="Gene3D" id="1.10.1070.11">
    <property type="entry name" value="Phosphatidylinositol 3-/4-kinase, catalytic domain"/>
    <property type="match status" value="1"/>
</dbReference>
<evidence type="ECO:0000259" key="5">
    <source>
        <dbReference type="PROSITE" id="PS50290"/>
    </source>
</evidence>
<feature type="domain" description="PI3K/PI4K catalytic" evidence="5">
    <location>
        <begin position="757"/>
        <end position="1067"/>
    </location>
</feature>
<dbReference type="AlphaFoldDB" id="A0A8H3AGM8"/>
<comment type="caution">
    <text evidence="7">The sequence shown here is derived from an EMBL/GenBank/DDBJ whole genome shotgun (WGS) entry which is preliminary data.</text>
</comment>
<protein>
    <submittedName>
        <fullName evidence="7">Uncharacterized protein</fullName>
    </submittedName>
</protein>
<keyword evidence="1" id="KW-0808">Transferase</keyword>
<dbReference type="EMBL" id="CAJMWS010000321">
    <property type="protein sequence ID" value="CAE6420373.1"/>
    <property type="molecule type" value="Genomic_DNA"/>
</dbReference>
<feature type="region of interest" description="Disordered" evidence="3">
    <location>
        <begin position="654"/>
        <end position="676"/>
    </location>
</feature>
<evidence type="ECO:0000259" key="6">
    <source>
        <dbReference type="PROSITE" id="PS51545"/>
    </source>
</evidence>
<feature type="compositionally biased region" description="Polar residues" evidence="3">
    <location>
        <begin position="469"/>
        <end position="492"/>
    </location>
</feature>
<dbReference type="PANTHER" id="PTHR10048">
    <property type="entry name" value="PHOSPHATIDYLINOSITOL KINASE"/>
    <property type="match status" value="1"/>
</dbReference>
<dbReference type="InterPro" id="IPR001263">
    <property type="entry name" value="PI3K_accessory_dom"/>
</dbReference>
<evidence type="ECO:0000313" key="8">
    <source>
        <dbReference type="Proteomes" id="UP000663846"/>
    </source>
</evidence>
<dbReference type="PROSITE" id="PS51545">
    <property type="entry name" value="PIK_HELICAL"/>
    <property type="match status" value="1"/>
</dbReference>
<dbReference type="GO" id="GO:0005737">
    <property type="term" value="C:cytoplasm"/>
    <property type="evidence" value="ECO:0007669"/>
    <property type="project" value="TreeGrafter"/>
</dbReference>
<dbReference type="InterPro" id="IPR015433">
    <property type="entry name" value="PI3/4_kinase"/>
</dbReference>
<proteinExistence type="predicted"/>
<dbReference type="GO" id="GO:0004430">
    <property type="term" value="F:1-phosphatidylinositol 4-kinase activity"/>
    <property type="evidence" value="ECO:0007669"/>
    <property type="project" value="TreeGrafter"/>
</dbReference>
<dbReference type="GO" id="GO:0016020">
    <property type="term" value="C:membrane"/>
    <property type="evidence" value="ECO:0007669"/>
    <property type="project" value="TreeGrafter"/>
</dbReference>
<gene>
    <name evidence="7" type="ORF">RDB_LOCUS86765</name>
</gene>
<sequence length="1082" mass="119832">MSHALLLRLFLAPSFFSVHVALQYLKTYPDNIGITHYLTGRLREFDLKELEDVWGFICHLLVTRPSKSTALEVFVVEKAEQSTHIATLTLWFMQATLNDLSQTQNRRGTTKSESFAICQRVIHKCHDIVYGDPPEPAGGPYSGLPVHPRSRFGHKRIKPHVIPALVGMGTMLAGAPGMPALTPVSGQVAIEQGRREEPHQLSGVVRDSPEDEPRVSTSSRTGPVVNDDDDTGYDSPAPGPSGHTPKPKSSKLSIFTHSTSSIQTVTAQAARTSPSLTTRPPRMSDDPFGQLDPPTPPSKQSTLPPVHSTPSIGLRPGLNRASSLTHYAHQESLLNQYDPFTQSQLLRGHYCRGEVQFLLTLESISNRLLVVPKLARVSALRAELTNLNNKLPAEICVPMWCPSSDKCSAKSFVTQPHHRIVRIPPGESVVLNSAERAPYVLIMEFLSNDLDFDPSKRMNKEILKKLVTQKPSSQGSFPQTPVTANPSRSTFTAERPRSWTESPIANSQEEPEPIADPPSAIQITPSTPLDPPEDDDEEIDLVEQLYGAKLRNEPVDFTDTIVLPAPPKNKVLDMNRWQMGSAPSTPGIGGPSGSLPRTPNMTASGFTPRDESPTNNQAAVSDALSMEDYSERMRTAAVMLAQLNSNLVREPVTAVAPGSAPTAAPSPGPGGNNDAASAMRMRLQPAEAAAIRERIMAEMIALEDQRMARMMEHGEGEGIKGISDPGRASNTKEDEAIVRRELNRADPSAVVFRESWAGKKARIRAGSPYGHLVNWDCISVIVKTGGDLRQEQLATLLIKEFENIWREENCQCWVRYFRILITGSNSGLVETITDAVSIHSIKKVEYARRIAEGNFGHVTLLDHFINVRIYDALPLGLTKPLQKDLWRPFVCQVRKGAEKLCQIVSRLFYYHLFTANQRPTQRQYFIGSRWPSRTHRQVTWWVSMGLTLNVRPDFGFMLGNSPGGVGFESAPFKLPLEYVDVLGGVDAEPFLEFKKLFHEGFLAARKHSDRIITLVDLMQKDSAFPCFATFGEQTSQLLKERFQPSLTTSAITEYVDSLIVTSLGSAWTRLYDSFQYYSQSIL</sequence>
<evidence type="ECO:0000256" key="3">
    <source>
        <dbReference type="SAM" id="MobiDB-lite"/>
    </source>
</evidence>
<feature type="compositionally biased region" description="Low complexity" evidence="3">
    <location>
        <begin position="654"/>
        <end position="665"/>
    </location>
</feature>
<feature type="signal peptide" evidence="4">
    <location>
        <begin position="1"/>
        <end position="21"/>
    </location>
</feature>
<feature type="region of interest" description="Disordered" evidence="3">
    <location>
        <begin position="578"/>
        <end position="618"/>
    </location>
</feature>